<gene>
    <name evidence="3" type="ORF">ES675_10995</name>
</gene>
<name>A0A5D0QTQ7_9FLAO</name>
<feature type="domain" description="Peptidase C14 caspase" evidence="2">
    <location>
        <begin position="21"/>
        <end position="278"/>
    </location>
</feature>
<dbReference type="InterPro" id="IPR050452">
    <property type="entry name" value="Metacaspase"/>
</dbReference>
<dbReference type="GO" id="GO:0004197">
    <property type="term" value="F:cysteine-type endopeptidase activity"/>
    <property type="evidence" value="ECO:0007669"/>
    <property type="project" value="InterPro"/>
</dbReference>
<comment type="caution">
    <text evidence="3">The sequence shown here is derived from an EMBL/GenBank/DDBJ whole genome shotgun (WGS) entry which is preliminary data.</text>
</comment>
<dbReference type="InterPro" id="IPR029030">
    <property type="entry name" value="Caspase-like_dom_sf"/>
</dbReference>
<feature type="region of interest" description="Disordered" evidence="1">
    <location>
        <begin position="602"/>
        <end position="643"/>
    </location>
</feature>
<dbReference type="InterPro" id="IPR011600">
    <property type="entry name" value="Pept_C14_caspase"/>
</dbReference>
<dbReference type="GO" id="GO:0006508">
    <property type="term" value="P:proteolysis"/>
    <property type="evidence" value="ECO:0007669"/>
    <property type="project" value="InterPro"/>
</dbReference>
<sequence>MKKLSLILLFFITIQYSFADKHALIIAVGDYPKSTGWSSISSVNDVPLIKGALLNQGFLDKNIITLINEQATKQGILDALALLQSQLKPGDVVVIHYSGHGQQIFDDNGDEIDDKDEALVPIDAWVRYTHNYKGENHLRDDELNSIITNLRNTLGLDGQLLMILDSCHSGSATRGGVTRGGEATFAPENWKAKDQEDSAGSAMLERTKVSDNAAPFVMISGASANELNYEYDGVGSLSYAFSKAMSELGSDFTYRQLFSNIAANMNVISPKQKPTIEGDIDYKLFKGDYVKQQPYFEVTKIPTSTVIQINGGKLQRLFNKTTVFVMPAGTTTVDASKALAKGEISNAKFNESFIKLDKSLADRNEKKYWVFVDKPTYGDIAINVYMQPDTDTEIKKSVALFLDKNGLGTVVSDTLKADVVISKTTNGYTLNNAKGLDSFDATEKQRGSDLEADLNNKLFNYAQGMYLKKLSLKNYDYEFDFKLLPVEYVAEIGEVGDFLPEDSYNNSEGILEIKPGVDHVFLQVTNKSKRSLYFSIIEINSKGEIAPFMPSRTCRLTDDDRKLAPGKTMIFKECIYKFGPPYERLILKGFATDSPINFQSTVETRGEGTRSASNNPLENFLKNSYSQSRGSEGTETSGNMDGYSTEFVYEIVEEKTD</sequence>
<evidence type="ECO:0000256" key="1">
    <source>
        <dbReference type="SAM" id="MobiDB-lite"/>
    </source>
</evidence>
<dbReference type="RefSeq" id="WP_066253335.1">
    <property type="nucleotide sequence ID" value="NZ_VSKL01000004.1"/>
</dbReference>
<evidence type="ECO:0000313" key="3">
    <source>
        <dbReference type="EMBL" id="TYB72285.1"/>
    </source>
</evidence>
<accession>A0A5D0QTQ7</accession>
<dbReference type="PANTHER" id="PTHR48104:SF30">
    <property type="entry name" value="METACASPASE-1"/>
    <property type="match status" value="1"/>
</dbReference>
<dbReference type="PANTHER" id="PTHR48104">
    <property type="entry name" value="METACASPASE-4"/>
    <property type="match status" value="1"/>
</dbReference>
<reference evidence="3 4" key="1">
    <citation type="submission" date="2019-08" db="EMBL/GenBank/DDBJ databases">
        <title>Genomes of Antarctic Bizionia species.</title>
        <authorList>
            <person name="Bowman J.P."/>
        </authorList>
    </citation>
    <scope>NUCLEOTIDE SEQUENCE [LARGE SCALE GENOMIC DNA]</scope>
    <source>
        <strain evidence="3 4">APA-1</strain>
    </source>
</reference>
<evidence type="ECO:0000313" key="4">
    <source>
        <dbReference type="Proteomes" id="UP000324358"/>
    </source>
</evidence>
<dbReference type="Gene3D" id="3.40.50.1460">
    <property type="match status" value="1"/>
</dbReference>
<protein>
    <submittedName>
        <fullName evidence="3">Caspase family protein</fullName>
    </submittedName>
</protein>
<dbReference type="Proteomes" id="UP000324358">
    <property type="component" value="Unassembled WGS sequence"/>
</dbReference>
<organism evidence="3 4">
    <name type="scientific">Bizionia algoritergicola</name>
    <dbReference type="NCBI Taxonomy" id="291187"/>
    <lineage>
        <taxon>Bacteria</taxon>
        <taxon>Pseudomonadati</taxon>
        <taxon>Bacteroidota</taxon>
        <taxon>Flavobacteriia</taxon>
        <taxon>Flavobacteriales</taxon>
        <taxon>Flavobacteriaceae</taxon>
        <taxon>Bizionia</taxon>
    </lineage>
</organism>
<dbReference type="AlphaFoldDB" id="A0A5D0QTQ7"/>
<dbReference type="SUPFAM" id="SSF52129">
    <property type="entry name" value="Caspase-like"/>
    <property type="match status" value="1"/>
</dbReference>
<proteinExistence type="predicted"/>
<evidence type="ECO:0000259" key="2">
    <source>
        <dbReference type="Pfam" id="PF00656"/>
    </source>
</evidence>
<dbReference type="OrthoDB" id="1491023at2"/>
<dbReference type="GO" id="GO:0005737">
    <property type="term" value="C:cytoplasm"/>
    <property type="evidence" value="ECO:0007669"/>
    <property type="project" value="TreeGrafter"/>
</dbReference>
<keyword evidence="4" id="KW-1185">Reference proteome</keyword>
<feature type="compositionally biased region" description="Polar residues" evidence="1">
    <location>
        <begin position="610"/>
        <end position="639"/>
    </location>
</feature>
<dbReference type="EMBL" id="VSKL01000004">
    <property type="protein sequence ID" value="TYB72285.1"/>
    <property type="molecule type" value="Genomic_DNA"/>
</dbReference>
<dbReference type="Pfam" id="PF00656">
    <property type="entry name" value="Peptidase_C14"/>
    <property type="match status" value="1"/>
</dbReference>